<feature type="region of interest" description="Disordered" evidence="1">
    <location>
        <begin position="67"/>
        <end position="86"/>
    </location>
</feature>
<dbReference type="AlphaFoldDB" id="A0A2P5WMC5"/>
<feature type="signal peptide" evidence="2">
    <location>
        <begin position="1"/>
        <end position="22"/>
    </location>
</feature>
<keyword evidence="2" id="KW-0732">Signal</keyword>
<dbReference type="Proteomes" id="UP000239757">
    <property type="component" value="Unassembled WGS sequence"/>
</dbReference>
<organism evidence="3 4">
    <name type="scientific">Gossypium barbadense</name>
    <name type="common">Sea Island cotton</name>
    <name type="synonym">Hibiscus barbadensis</name>
    <dbReference type="NCBI Taxonomy" id="3634"/>
    <lineage>
        <taxon>Eukaryota</taxon>
        <taxon>Viridiplantae</taxon>
        <taxon>Streptophyta</taxon>
        <taxon>Embryophyta</taxon>
        <taxon>Tracheophyta</taxon>
        <taxon>Spermatophyta</taxon>
        <taxon>Magnoliopsida</taxon>
        <taxon>eudicotyledons</taxon>
        <taxon>Gunneridae</taxon>
        <taxon>Pentapetalae</taxon>
        <taxon>rosids</taxon>
        <taxon>malvids</taxon>
        <taxon>Malvales</taxon>
        <taxon>Malvaceae</taxon>
        <taxon>Malvoideae</taxon>
        <taxon>Gossypium</taxon>
    </lineage>
</organism>
<dbReference type="EMBL" id="KZ667118">
    <property type="protein sequence ID" value="PPR92214.1"/>
    <property type="molecule type" value="Genomic_DNA"/>
</dbReference>
<proteinExistence type="predicted"/>
<gene>
    <name evidence="3" type="ORF">GOBAR_AA28469</name>
</gene>
<reference evidence="3 4" key="1">
    <citation type="submission" date="2015-01" db="EMBL/GenBank/DDBJ databases">
        <title>Genome of allotetraploid Gossypium barbadense reveals genomic plasticity and fiber elongation in cotton evolution.</title>
        <authorList>
            <person name="Chen X."/>
            <person name="Liu X."/>
            <person name="Zhao B."/>
            <person name="Zheng H."/>
            <person name="Hu Y."/>
            <person name="Lu G."/>
            <person name="Yang C."/>
            <person name="Chen J."/>
            <person name="Shan C."/>
            <person name="Zhang L."/>
            <person name="Zhou Y."/>
            <person name="Wang L."/>
            <person name="Guo W."/>
            <person name="Bai Y."/>
            <person name="Ruan J."/>
            <person name="Shangguan X."/>
            <person name="Mao Y."/>
            <person name="Jiang J."/>
            <person name="Zhu Y."/>
            <person name="Lei J."/>
            <person name="Kang H."/>
            <person name="Chen S."/>
            <person name="He X."/>
            <person name="Wang R."/>
            <person name="Wang Y."/>
            <person name="Chen J."/>
            <person name="Wang L."/>
            <person name="Yu S."/>
            <person name="Wang B."/>
            <person name="Wei J."/>
            <person name="Song S."/>
            <person name="Lu X."/>
            <person name="Gao Z."/>
            <person name="Gu W."/>
            <person name="Deng X."/>
            <person name="Ma D."/>
            <person name="Wang S."/>
            <person name="Liang W."/>
            <person name="Fang L."/>
            <person name="Cai C."/>
            <person name="Zhu X."/>
            <person name="Zhou B."/>
            <person name="Zhang Y."/>
            <person name="Chen Z."/>
            <person name="Xu S."/>
            <person name="Zhu R."/>
            <person name="Wang S."/>
            <person name="Zhang T."/>
            <person name="Zhao G."/>
        </authorList>
    </citation>
    <scope>NUCLEOTIDE SEQUENCE [LARGE SCALE GENOMIC DNA]</scope>
    <source>
        <strain evidence="4">cv. Xinhai21</strain>
        <tissue evidence="3">Leaf</tissue>
    </source>
</reference>
<dbReference type="InterPro" id="IPR007541">
    <property type="entry name" value="Uncharacterised_BSP"/>
</dbReference>
<evidence type="ECO:0000313" key="3">
    <source>
        <dbReference type="EMBL" id="PPR92214.1"/>
    </source>
</evidence>
<sequence length="227" mass="25605">MADALFFSCLLLFLAAMQGTGADDYAVNGNTSNSDGGVRFKKEIGAQNSLQTMADASNFIWNVFQQNNPSDRKTGPESNTVHRKRRQGSLANDNQIYVNANYLGTYKGDLRREFNGVLYRKMTHICQWDGNGQTSVWLNEEIADFVRLKANYIPSHWVQPGQGDRWDQRSDVTARFLEYYDGLRNGFVAELNKKMKSGHNAGYFVELLGKKLLTNCGVIIRPSMAIK</sequence>
<feature type="chain" id="PRO_5015138589" evidence="2">
    <location>
        <begin position="23"/>
        <end position="227"/>
    </location>
</feature>
<name>A0A2P5WMC5_GOSBA</name>
<dbReference type="PANTHER" id="PTHR33321">
    <property type="match status" value="1"/>
</dbReference>
<evidence type="ECO:0000256" key="2">
    <source>
        <dbReference type="SAM" id="SignalP"/>
    </source>
</evidence>
<dbReference type="Pfam" id="PF04450">
    <property type="entry name" value="BSP"/>
    <property type="match status" value="1"/>
</dbReference>
<dbReference type="OrthoDB" id="10279876at2759"/>
<dbReference type="PANTHER" id="PTHR33321:SF12">
    <property type="entry name" value="PLANT BASIC SECRETORY PROTEIN (BSP) FAMILY PROTEIN"/>
    <property type="match status" value="1"/>
</dbReference>
<accession>A0A2P5WMC5</accession>
<protein>
    <submittedName>
        <fullName evidence="3">Uncharacterized protein</fullName>
    </submittedName>
</protein>
<evidence type="ECO:0000313" key="4">
    <source>
        <dbReference type="Proteomes" id="UP000239757"/>
    </source>
</evidence>
<evidence type="ECO:0000256" key="1">
    <source>
        <dbReference type="SAM" id="MobiDB-lite"/>
    </source>
</evidence>